<dbReference type="PANTHER" id="PTHR23044:SF61">
    <property type="entry name" value="3'-5' EXORIBONUCLEASE 1-RELATED"/>
    <property type="match status" value="1"/>
</dbReference>
<evidence type="ECO:0000259" key="4">
    <source>
        <dbReference type="Pfam" id="PF00929"/>
    </source>
</evidence>
<accession>A0A521FIA7</accession>
<keyword evidence="6" id="KW-1185">Reference proteome</keyword>
<dbReference type="Gene3D" id="3.30.420.10">
    <property type="entry name" value="Ribonuclease H-like superfamily/Ribonuclease H"/>
    <property type="match status" value="1"/>
</dbReference>
<proteinExistence type="predicted"/>
<protein>
    <submittedName>
        <fullName evidence="5">Exonuclease</fullName>
    </submittedName>
</protein>
<dbReference type="EMBL" id="FXTI01000021">
    <property type="protein sequence ID" value="SMO95947.1"/>
    <property type="molecule type" value="Genomic_DNA"/>
</dbReference>
<dbReference type="InterPro" id="IPR036397">
    <property type="entry name" value="RNaseH_sf"/>
</dbReference>
<dbReference type="InterPro" id="IPR047201">
    <property type="entry name" value="ERI-1_3'hExo-like"/>
</dbReference>
<gene>
    <name evidence="5" type="ORF">SAMN06264849_1218</name>
</gene>
<evidence type="ECO:0000313" key="5">
    <source>
        <dbReference type="EMBL" id="SMO95947.1"/>
    </source>
</evidence>
<dbReference type="CDD" id="cd06133">
    <property type="entry name" value="ERI-1_3'hExo_like"/>
    <property type="match status" value="1"/>
</dbReference>
<keyword evidence="3 5" id="KW-0269">Exonuclease</keyword>
<dbReference type="GO" id="GO:0000175">
    <property type="term" value="F:3'-5'-RNA exonuclease activity"/>
    <property type="evidence" value="ECO:0007669"/>
    <property type="project" value="InterPro"/>
</dbReference>
<dbReference type="Proteomes" id="UP000315636">
    <property type="component" value="Unassembled WGS sequence"/>
</dbReference>
<dbReference type="SUPFAM" id="SSF53098">
    <property type="entry name" value="Ribonuclease H-like"/>
    <property type="match status" value="1"/>
</dbReference>
<dbReference type="RefSeq" id="WP_142506892.1">
    <property type="nucleotide sequence ID" value="NZ_FXTI01000021.1"/>
</dbReference>
<keyword evidence="1" id="KW-0540">Nuclease</keyword>
<dbReference type="Pfam" id="PF00929">
    <property type="entry name" value="RNase_T"/>
    <property type="match status" value="1"/>
</dbReference>
<dbReference type="InterPro" id="IPR013520">
    <property type="entry name" value="Ribonucl_H"/>
</dbReference>
<evidence type="ECO:0000256" key="2">
    <source>
        <dbReference type="ARBA" id="ARBA00022801"/>
    </source>
</evidence>
<dbReference type="PANTHER" id="PTHR23044">
    <property type="entry name" value="3'-5' EXONUCLEASE ERI1-RELATED"/>
    <property type="match status" value="1"/>
</dbReference>
<organism evidence="5 6">
    <name type="scientific">Melghirimyces algeriensis</name>
    <dbReference type="NCBI Taxonomy" id="910412"/>
    <lineage>
        <taxon>Bacteria</taxon>
        <taxon>Bacillati</taxon>
        <taxon>Bacillota</taxon>
        <taxon>Bacilli</taxon>
        <taxon>Bacillales</taxon>
        <taxon>Thermoactinomycetaceae</taxon>
        <taxon>Melghirimyces</taxon>
    </lineage>
</organism>
<sequence>MTYIIFDLETTCEEKRRVQNETIEIGAVKVDEAGQAVDTFQTFVRPVIRPVLSGFCTQLTTIRQKEVDTAPFFPQAVASFRRWIGEEAYMLCSWGFYVPPALFAP</sequence>
<dbReference type="InterPro" id="IPR051274">
    <property type="entry name" value="3-5_Exoribonuclease"/>
</dbReference>
<keyword evidence="2" id="KW-0378">Hydrolase</keyword>
<name>A0A521FIA7_9BACL</name>
<evidence type="ECO:0000256" key="1">
    <source>
        <dbReference type="ARBA" id="ARBA00022722"/>
    </source>
</evidence>
<dbReference type="OrthoDB" id="159416at2"/>
<evidence type="ECO:0000313" key="6">
    <source>
        <dbReference type="Proteomes" id="UP000315636"/>
    </source>
</evidence>
<evidence type="ECO:0000256" key="3">
    <source>
        <dbReference type="ARBA" id="ARBA00022839"/>
    </source>
</evidence>
<dbReference type="GO" id="GO:0003676">
    <property type="term" value="F:nucleic acid binding"/>
    <property type="evidence" value="ECO:0007669"/>
    <property type="project" value="InterPro"/>
</dbReference>
<dbReference type="InterPro" id="IPR012337">
    <property type="entry name" value="RNaseH-like_sf"/>
</dbReference>
<dbReference type="AlphaFoldDB" id="A0A521FIA7"/>
<feature type="domain" description="Exonuclease" evidence="4">
    <location>
        <begin position="4"/>
        <end position="88"/>
    </location>
</feature>
<reference evidence="5 6" key="1">
    <citation type="submission" date="2017-05" db="EMBL/GenBank/DDBJ databases">
        <authorList>
            <person name="Varghese N."/>
            <person name="Submissions S."/>
        </authorList>
    </citation>
    <scope>NUCLEOTIDE SEQUENCE [LARGE SCALE GENOMIC DNA]</scope>
    <source>
        <strain evidence="5 6">DSM 45474</strain>
    </source>
</reference>